<evidence type="ECO:0000256" key="1">
    <source>
        <dbReference type="SAM" id="MobiDB-lite"/>
    </source>
</evidence>
<dbReference type="EMBL" id="QJOW01000002">
    <property type="protein sequence ID" value="KAB7517221.1"/>
    <property type="molecule type" value="Genomic_DNA"/>
</dbReference>
<dbReference type="EMBL" id="QKKZ01000001">
    <property type="protein sequence ID" value="KAB7516526.1"/>
    <property type="molecule type" value="Genomic_DNA"/>
</dbReference>
<dbReference type="Proteomes" id="UP000326302">
    <property type="component" value="Unassembled WGS sequence"/>
</dbReference>
<evidence type="ECO:0000313" key="5">
    <source>
        <dbReference type="Proteomes" id="UP000326207"/>
    </source>
</evidence>
<name>A0A5N5UP89_9EURY</name>
<reference evidence="5 6" key="1">
    <citation type="submission" date="2019-10" db="EMBL/GenBank/DDBJ databases">
        <title>Unraveling microbial dark matter from salterns through culturing: the case of the genus Halosegnis.</title>
        <authorList>
            <person name="Duran-Viseras A."/>
            <person name="Andrei A.-S."/>
            <person name="Vera-Gargallo B."/>
            <person name="Ghai R."/>
            <person name="Sanchez-Porro C."/>
            <person name="Ventosa A."/>
        </authorList>
    </citation>
    <scope>NUCLEOTIDE SEQUENCE [LARGE SCALE GENOMIC DNA]</scope>
    <source>
        <strain evidence="3 6">F17-44</strain>
        <strain evidence="2 7">F18-79</strain>
        <strain evidence="4 5">F19-13</strain>
    </source>
</reference>
<dbReference type="EMBL" id="QMDY01000001">
    <property type="protein sequence ID" value="KAB7520242.1"/>
    <property type="molecule type" value="Genomic_DNA"/>
</dbReference>
<evidence type="ECO:0000313" key="7">
    <source>
        <dbReference type="Proteomes" id="UP000326865"/>
    </source>
</evidence>
<dbReference type="AlphaFoldDB" id="A0A5N5UP89"/>
<proteinExistence type="predicted"/>
<protein>
    <submittedName>
        <fullName evidence="4">Uncharacterized protein</fullName>
    </submittedName>
</protein>
<evidence type="ECO:0000313" key="2">
    <source>
        <dbReference type="EMBL" id="KAB7516526.1"/>
    </source>
</evidence>
<feature type="region of interest" description="Disordered" evidence="1">
    <location>
        <begin position="137"/>
        <end position="175"/>
    </location>
</feature>
<feature type="compositionally biased region" description="Basic and acidic residues" evidence="1">
    <location>
        <begin position="150"/>
        <end position="159"/>
    </location>
</feature>
<accession>A0A5N5UHV9</accession>
<dbReference type="Proteomes" id="UP000326865">
    <property type="component" value="Unassembled WGS sequence"/>
</dbReference>
<organism evidence="4 5">
    <name type="scientific">Halosegnis rubeus</name>
    <dbReference type="NCBI Taxonomy" id="2212850"/>
    <lineage>
        <taxon>Archaea</taxon>
        <taxon>Methanobacteriati</taxon>
        <taxon>Methanobacteriota</taxon>
        <taxon>Stenosarchaea group</taxon>
        <taxon>Halobacteria</taxon>
        <taxon>Halobacteriales</taxon>
        <taxon>Natronomonadaceae</taxon>
        <taxon>Halosegnis</taxon>
    </lineage>
</organism>
<gene>
    <name evidence="2" type="ORF">DM867_01180</name>
    <name evidence="3" type="ORF">DMP03_06465</name>
    <name evidence="4" type="ORF">DP108_01065</name>
</gene>
<evidence type="ECO:0000313" key="3">
    <source>
        <dbReference type="EMBL" id="KAB7517221.1"/>
    </source>
</evidence>
<dbReference type="Pfam" id="PF23382">
    <property type="entry name" value="DUF7097"/>
    <property type="match status" value="1"/>
</dbReference>
<sequence>MRQTPEGTSVGVDDPYAFVDRCEYLTDDGRCRYAVEHGHNDPGFARERRRDDLRCPAADPHGEWEWSDCPKFRSRTHGDECIRCGLSAHRQAHDDSRPLLEEHHLEYPDDDRRELSHEITVSLCRWCHAKVHQSWARVDDDASPDAEALAAREQRRSDEQSEAGFATAADRYDDE</sequence>
<dbReference type="OrthoDB" id="284647at2157"/>
<accession>A0A5N5UP89</accession>
<keyword evidence="7" id="KW-1185">Reference proteome</keyword>
<evidence type="ECO:0000313" key="4">
    <source>
        <dbReference type="EMBL" id="KAB7520242.1"/>
    </source>
</evidence>
<dbReference type="RefSeq" id="WP_152120096.1">
    <property type="nucleotide sequence ID" value="NZ_QJOW01000002.1"/>
</dbReference>
<accession>A0A5N5UCU3</accession>
<dbReference type="Proteomes" id="UP000326207">
    <property type="component" value="Unassembled WGS sequence"/>
</dbReference>
<dbReference type="InterPro" id="IPR055523">
    <property type="entry name" value="DUF7097"/>
</dbReference>
<evidence type="ECO:0000313" key="6">
    <source>
        <dbReference type="Proteomes" id="UP000326302"/>
    </source>
</evidence>
<comment type="caution">
    <text evidence="4">The sequence shown here is derived from an EMBL/GenBank/DDBJ whole genome shotgun (WGS) entry which is preliminary data.</text>
</comment>